<dbReference type="InterPro" id="IPR001932">
    <property type="entry name" value="PPM-type_phosphatase-like_dom"/>
</dbReference>
<dbReference type="SUPFAM" id="SSF56112">
    <property type="entry name" value="Protein kinase-like (PK-like)"/>
    <property type="match status" value="1"/>
</dbReference>
<dbReference type="SUPFAM" id="SSF81606">
    <property type="entry name" value="PP2C-like"/>
    <property type="match status" value="1"/>
</dbReference>
<feature type="domain" description="Protein kinase" evidence="6">
    <location>
        <begin position="271"/>
        <end position="552"/>
    </location>
</feature>
<name>A0AAU0N2W2_9GAMM</name>
<dbReference type="Proteomes" id="UP001302477">
    <property type="component" value="Chromosome"/>
</dbReference>
<dbReference type="GO" id="GO:0004674">
    <property type="term" value="F:protein serine/threonine kinase activity"/>
    <property type="evidence" value="ECO:0007669"/>
    <property type="project" value="TreeGrafter"/>
</dbReference>
<dbReference type="KEGG" id="mpaf:R5R33_05560"/>
<evidence type="ECO:0000313" key="9">
    <source>
        <dbReference type="Proteomes" id="UP001302477"/>
    </source>
</evidence>
<keyword evidence="3 8" id="KW-0418">Kinase</keyword>
<dbReference type="EMBL" id="CP137555">
    <property type="protein sequence ID" value="WOX06600.1"/>
    <property type="molecule type" value="Genomic_DNA"/>
</dbReference>
<feature type="transmembrane region" description="Helical" evidence="5">
    <location>
        <begin position="553"/>
        <end position="572"/>
    </location>
</feature>
<dbReference type="Gene3D" id="3.30.200.20">
    <property type="entry name" value="Phosphorylase Kinase, domain 1"/>
    <property type="match status" value="1"/>
</dbReference>
<dbReference type="PANTHER" id="PTHR43289">
    <property type="entry name" value="MITOGEN-ACTIVATED PROTEIN KINASE KINASE KINASE 20-RELATED"/>
    <property type="match status" value="1"/>
</dbReference>
<dbReference type="Gene3D" id="3.60.40.10">
    <property type="entry name" value="PPM-type phosphatase domain"/>
    <property type="match status" value="1"/>
</dbReference>
<evidence type="ECO:0000313" key="8">
    <source>
        <dbReference type="EMBL" id="WOX06600.1"/>
    </source>
</evidence>
<feature type="domain" description="PPM-type phosphatase" evidence="7">
    <location>
        <begin position="8"/>
        <end position="239"/>
    </location>
</feature>
<dbReference type="GO" id="GO:0005524">
    <property type="term" value="F:ATP binding"/>
    <property type="evidence" value="ECO:0007669"/>
    <property type="project" value="UniProtKB-KW"/>
</dbReference>
<dbReference type="Pfam" id="PF13672">
    <property type="entry name" value="PP2C_2"/>
    <property type="match status" value="1"/>
</dbReference>
<dbReference type="InterPro" id="IPR000719">
    <property type="entry name" value="Prot_kinase_dom"/>
</dbReference>
<accession>A0AAU0N2W2</accession>
<dbReference type="InterPro" id="IPR036457">
    <property type="entry name" value="PPM-type-like_dom_sf"/>
</dbReference>
<keyword evidence="2" id="KW-0547">Nucleotide-binding</keyword>
<keyword evidence="5" id="KW-0812">Transmembrane</keyword>
<dbReference type="SMART" id="SM00332">
    <property type="entry name" value="PP2Cc"/>
    <property type="match status" value="1"/>
</dbReference>
<dbReference type="SMART" id="SM00220">
    <property type="entry name" value="S_TKc"/>
    <property type="match status" value="1"/>
</dbReference>
<dbReference type="PROSITE" id="PS51746">
    <property type="entry name" value="PPM_2"/>
    <property type="match status" value="1"/>
</dbReference>
<keyword evidence="5" id="KW-0472">Membrane</keyword>
<dbReference type="EC" id="3.1.3.16" evidence="8"/>
<dbReference type="CDD" id="cd14014">
    <property type="entry name" value="STKc_PknB_like"/>
    <property type="match status" value="1"/>
</dbReference>
<protein>
    <submittedName>
        <fullName evidence="8">Bifunctional protein-serine/threonine kinase/phosphatase</fullName>
        <ecNumber evidence="8">2.7.11.-</ecNumber>
        <ecNumber evidence="8">3.1.3.-</ecNumber>
        <ecNumber evidence="8">3.1.3.16</ecNumber>
    </submittedName>
</protein>
<proteinExistence type="predicted"/>
<dbReference type="CDD" id="cd00143">
    <property type="entry name" value="PP2Cc"/>
    <property type="match status" value="1"/>
</dbReference>
<evidence type="ECO:0000256" key="5">
    <source>
        <dbReference type="SAM" id="Phobius"/>
    </source>
</evidence>
<dbReference type="InterPro" id="IPR008266">
    <property type="entry name" value="Tyr_kinase_AS"/>
</dbReference>
<dbReference type="PROSITE" id="PS50011">
    <property type="entry name" value="PROTEIN_KINASE_DOM"/>
    <property type="match status" value="1"/>
</dbReference>
<evidence type="ECO:0000259" key="6">
    <source>
        <dbReference type="PROSITE" id="PS50011"/>
    </source>
</evidence>
<evidence type="ECO:0000256" key="1">
    <source>
        <dbReference type="ARBA" id="ARBA00022679"/>
    </source>
</evidence>
<keyword evidence="5" id="KW-1133">Transmembrane helix</keyword>
<organism evidence="8 9">
    <name type="scientific">Microbulbifer pacificus</name>
    <dbReference type="NCBI Taxonomy" id="407164"/>
    <lineage>
        <taxon>Bacteria</taxon>
        <taxon>Pseudomonadati</taxon>
        <taxon>Pseudomonadota</taxon>
        <taxon>Gammaproteobacteria</taxon>
        <taxon>Cellvibrionales</taxon>
        <taxon>Microbulbiferaceae</taxon>
        <taxon>Microbulbifer</taxon>
    </lineage>
</organism>
<dbReference type="GO" id="GO:0004722">
    <property type="term" value="F:protein serine/threonine phosphatase activity"/>
    <property type="evidence" value="ECO:0007669"/>
    <property type="project" value="UniProtKB-EC"/>
</dbReference>
<dbReference type="AlphaFoldDB" id="A0AAU0N2W2"/>
<evidence type="ECO:0000256" key="3">
    <source>
        <dbReference type="ARBA" id="ARBA00022777"/>
    </source>
</evidence>
<evidence type="ECO:0000256" key="4">
    <source>
        <dbReference type="ARBA" id="ARBA00022840"/>
    </source>
</evidence>
<dbReference type="SMART" id="SM00331">
    <property type="entry name" value="PP2C_SIG"/>
    <property type="match status" value="1"/>
</dbReference>
<sequence length="576" mass="64058">MNNKLTLDIGQHSSAGLKAENQDSCGARLPEEPQLAMKGAAFAIADGISSSPVSAVASETAVKSFLDDYYCTSDSWSVAHAAKQVLRATNAWLHGQTHQSPYRFDRDKGYVCTFSAMIIKGIEAHLFHLGDSRIYRLRRGTLEQLTHDHRLWQGEQNSYLSRALGAQPQLDIDYRRVSLEAGDLFVLSTDGVHEFLSQPTLIEHLQQHADCLDKAAKTLVAAALANGSNDNLTVQLVRIRNLPAPVLEPLEHAGTLPLPPILKSGDVFDGYIIEREIHASSRSHVYLACDQTSGSRAILKTPSIDLSEDPAHLQRLLMEEWVARRVNSAHVVRAAVSRRPRRFLYTAMEVVEGQTLRQWMTDNPQPNLETVRGIVEQVARGLQALHRAEILHQDLRPENIMISHAGTVTLIDLGSARVAGIAETADENGQLILGTALYSAPEYFLGDQGTIRSDLFSLAVLTYYLLSGEFPYGTQVARCSTVAAQHKLRYRSVLSESRAIPAWIDATLKKALQPNPLRRHEALSEFVYELRHPNPEYRIATRPPLMERYPVRFWQSVSGILLLVIVYLLSLISSTT</sequence>
<evidence type="ECO:0000256" key="2">
    <source>
        <dbReference type="ARBA" id="ARBA00022741"/>
    </source>
</evidence>
<dbReference type="InterPro" id="IPR011009">
    <property type="entry name" value="Kinase-like_dom_sf"/>
</dbReference>
<gene>
    <name evidence="8" type="ORF">R5R33_05560</name>
</gene>
<dbReference type="EC" id="3.1.3.-" evidence="8"/>
<keyword evidence="8" id="KW-0378">Hydrolase</keyword>
<dbReference type="Pfam" id="PF00069">
    <property type="entry name" value="Pkinase"/>
    <property type="match status" value="1"/>
</dbReference>
<evidence type="ECO:0000259" key="7">
    <source>
        <dbReference type="PROSITE" id="PS51746"/>
    </source>
</evidence>
<dbReference type="PANTHER" id="PTHR43289:SF6">
    <property type="entry name" value="SERINE_THREONINE-PROTEIN KINASE NEKL-3"/>
    <property type="match status" value="1"/>
</dbReference>
<dbReference type="PROSITE" id="PS00109">
    <property type="entry name" value="PROTEIN_KINASE_TYR"/>
    <property type="match status" value="1"/>
</dbReference>
<dbReference type="RefSeq" id="WP_318955053.1">
    <property type="nucleotide sequence ID" value="NZ_CP137555.1"/>
</dbReference>
<keyword evidence="1 8" id="KW-0808">Transferase</keyword>
<dbReference type="Gene3D" id="1.10.510.10">
    <property type="entry name" value="Transferase(Phosphotransferase) domain 1"/>
    <property type="match status" value="1"/>
</dbReference>
<keyword evidence="4" id="KW-0067">ATP-binding</keyword>
<reference evidence="8 9" key="1">
    <citation type="submission" date="2023-10" db="EMBL/GenBank/DDBJ databases">
        <title>Description of Microbulbifer bruguierae sp. nov., isolated from the sediments of mangrove plant Bruguiera sexangula and comparative genomic analyses of the genus Microbulbifer.</title>
        <authorList>
            <person name="Long M."/>
        </authorList>
    </citation>
    <scope>NUCLEOTIDE SEQUENCE [LARGE SCALE GENOMIC DNA]</scope>
    <source>
        <strain evidence="8 9">SPO729</strain>
    </source>
</reference>
<dbReference type="EC" id="2.7.11.-" evidence="8"/>
<keyword evidence="9" id="KW-1185">Reference proteome</keyword>